<feature type="non-terminal residue" evidence="1">
    <location>
        <position position="1"/>
    </location>
</feature>
<dbReference type="AlphaFoldDB" id="A0AAN8G191"/>
<sequence length="64" mass="8263">RKRRWKRSEPDTRTKSNSYKQNFVGWQQIIRSYFPHVRKFVRMHWQNWRRKRRQGQRNQMSKPC</sequence>
<keyword evidence="2" id="KW-1185">Reference proteome</keyword>
<gene>
    <name evidence="1" type="ORF">GCK32_018491</name>
</gene>
<accession>A0AAN8G191</accession>
<organism evidence="1 2">
    <name type="scientific">Trichostrongylus colubriformis</name>
    <name type="common">Black scour worm</name>
    <dbReference type="NCBI Taxonomy" id="6319"/>
    <lineage>
        <taxon>Eukaryota</taxon>
        <taxon>Metazoa</taxon>
        <taxon>Ecdysozoa</taxon>
        <taxon>Nematoda</taxon>
        <taxon>Chromadorea</taxon>
        <taxon>Rhabditida</taxon>
        <taxon>Rhabditina</taxon>
        <taxon>Rhabditomorpha</taxon>
        <taxon>Strongyloidea</taxon>
        <taxon>Trichostrongylidae</taxon>
        <taxon>Trichostrongylus</taxon>
    </lineage>
</organism>
<evidence type="ECO:0000313" key="1">
    <source>
        <dbReference type="EMBL" id="KAK5978658.1"/>
    </source>
</evidence>
<protein>
    <submittedName>
        <fullName evidence="1">Uncharacterized protein</fullName>
    </submittedName>
</protein>
<dbReference type="Proteomes" id="UP001331761">
    <property type="component" value="Unassembled WGS sequence"/>
</dbReference>
<reference evidence="1 2" key="1">
    <citation type="submission" date="2019-10" db="EMBL/GenBank/DDBJ databases">
        <title>Assembly and Annotation for the nematode Trichostrongylus colubriformis.</title>
        <authorList>
            <person name="Martin J."/>
        </authorList>
    </citation>
    <scope>NUCLEOTIDE SEQUENCE [LARGE SCALE GENOMIC DNA]</scope>
    <source>
        <strain evidence="1">G859</strain>
        <tissue evidence="1">Whole worm</tissue>
    </source>
</reference>
<evidence type="ECO:0000313" key="2">
    <source>
        <dbReference type="Proteomes" id="UP001331761"/>
    </source>
</evidence>
<name>A0AAN8G191_TRICO</name>
<dbReference type="EMBL" id="WIXE01009186">
    <property type="protein sequence ID" value="KAK5978658.1"/>
    <property type="molecule type" value="Genomic_DNA"/>
</dbReference>
<proteinExistence type="predicted"/>
<comment type="caution">
    <text evidence="1">The sequence shown here is derived from an EMBL/GenBank/DDBJ whole genome shotgun (WGS) entry which is preliminary data.</text>
</comment>